<evidence type="ECO:0000313" key="11">
    <source>
        <dbReference type="EMBL" id="KAK9790578.1"/>
    </source>
</evidence>
<comment type="caution">
    <text evidence="11">The sequence shown here is derived from an EMBL/GenBank/DDBJ whole genome shotgun (WGS) entry which is preliminary data.</text>
</comment>
<feature type="binding site" evidence="10">
    <location>
        <position position="512"/>
    </location>
    <ligand>
        <name>substrate</name>
    </ligand>
</feature>
<dbReference type="CDD" id="cd02152">
    <property type="entry name" value="OAT"/>
    <property type="match status" value="1"/>
</dbReference>
<dbReference type="HAMAP" id="MF_01106">
    <property type="entry name" value="ArgJ"/>
    <property type="match status" value="1"/>
</dbReference>
<organism evidence="11 12">
    <name type="scientific">Symbiochloris irregularis</name>
    <dbReference type="NCBI Taxonomy" id="706552"/>
    <lineage>
        <taxon>Eukaryota</taxon>
        <taxon>Viridiplantae</taxon>
        <taxon>Chlorophyta</taxon>
        <taxon>core chlorophytes</taxon>
        <taxon>Trebouxiophyceae</taxon>
        <taxon>Trebouxiales</taxon>
        <taxon>Trebouxiaceae</taxon>
        <taxon>Symbiochloris</taxon>
    </lineage>
</organism>
<dbReference type="NCBIfam" id="TIGR00120">
    <property type="entry name" value="ArgJ"/>
    <property type="match status" value="1"/>
</dbReference>
<evidence type="ECO:0000256" key="4">
    <source>
        <dbReference type="ARBA" id="ARBA00022605"/>
    </source>
</evidence>
<feature type="binding site" evidence="10">
    <location>
        <position position="517"/>
    </location>
    <ligand>
        <name>substrate</name>
    </ligand>
</feature>
<dbReference type="Gene3D" id="3.10.20.340">
    <property type="entry name" value="ArgJ beta chain, C-terminal domain"/>
    <property type="match status" value="1"/>
</dbReference>
<dbReference type="InterPro" id="IPR002813">
    <property type="entry name" value="Arg_biosynth_ArgJ"/>
</dbReference>
<evidence type="ECO:0000256" key="7">
    <source>
        <dbReference type="ARBA" id="ARBA00023268"/>
    </source>
</evidence>
<accession>A0AAW1NRL0</accession>
<comment type="pathway">
    <text evidence="10">Amino-acid biosynthesis; L-arginine biosynthesis; N(2)-acetyl-L-ornithine from L-glutamate: step 1/4.</text>
</comment>
<keyword evidence="7 10" id="KW-0511">Multifunctional enzyme</keyword>
<keyword evidence="10" id="KW-0150">Chloroplast</keyword>
<dbReference type="NCBIfam" id="NF003802">
    <property type="entry name" value="PRK05388.1"/>
    <property type="match status" value="1"/>
</dbReference>
<feature type="binding site" evidence="10">
    <location>
        <position position="261"/>
    </location>
    <ligand>
        <name>substrate</name>
    </ligand>
</feature>
<keyword evidence="12" id="KW-1185">Reference proteome</keyword>
<comment type="subunit">
    <text evidence="10">Heterodimer of an alpha and a beta chain.</text>
</comment>
<dbReference type="FunFam" id="3.10.20.340:FF:000001">
    <property type="entry name" value="Arginine biosynthesis bifunctional protein ArgJ, chloroplastic"/>
    <property type="match status" value="1"/>
</dbReference>
<evidence type="ECO:0000256" key="9">
    <source>
        <dbReference type="ARBA" id="ARBA00049439"/>
    </source>
</evidence>
<keyword evidence="10" id="KW-0934">Plastid</keyword>
<comment type="similarity">
    <text evidence="1 10">Belongs to the ArgJ family.</text>
</comment>
<comment type="catalytic activity">
    <reaction evidence="10">
        <text>L-glutamate + acetyl-CoA = N-acetyl-L-glutamate + CoA + H(+)</text>
        <dbReference type="Rhea" id="RHEA:24292"/>
        <dbReference type="ChEBI" id="CHEBI:15378"/>
        <dbReference type="ChEBI" id="CHEBI:29985"/>
        <dbReference type="ChEBI" id="CHEBI:44337"/>
        <dbReference type="ChEBI" id="CHEBI:57287"/>
        <dbReference type="ChEBI" id="CHEBI:57288"/>
        <dbReference type="EC" id="2.3.1.1"/>
    </reaction>
</comment>
<comment type="pathway">
    <text evidence="10">Amino-acid biosynthesis; L-arginine biosynthesis; L-ornithine and N-acetyl-L-glutamate from L-glutamate and N(2)-acetyl-L-ornithine (cyclic): step 1/1.</text>
</comment>
<feature type="site" description="Involved in the stabilization of negative charge on the oxyanion by the formation of the oxyanion hole" evidence="10">
    <location>
        <position position="222"/>
    </location>
</feature>
<name>A0AAW1NRL0_9CHLO</name>
<dbReference type="Proteomes" id="UP001465755">
    <property type="component" value="Unassembled WGS sequence"/>
</dbReference>
<feature type="binding site" evidence="10">
    <location>
        <position position="287"/>
    </location>
    <ligand>
        <name>substrate</name>
    </ligand>
</feature>
<keyword evidence="3 10" id="KW-0055">Arginine biosynthesis</keyword>
<sequence>MNLGALSQRQLAVSVLPPVPALALPSSQPSQFRRSAAAGTQPRHCVCSAPSVQVPWACALHAAKRERCSVHQRCGRRRLAVQANSLAQDNEAAFRLPAAPVLITPGPWKEVDGSVCAPKGFKAQGMHGGLRAASKKADLALIVADADAASAGAFTTNVLCAAPVTFCRNVLEAKQTARAVLINAGQANAATGDQGYEDCLTSVKALCEALRISPKDVLLLSTGVIGRRIKVDALVQALPTLASSLGSSVEDATHAAVAITTTDLVSKSAALETTIGGTKIRVGGIAKGSGMIHPNMATMLAVVTTDASVDPTLWRSVIKGATDNSFNQISVDGDTSTNDTVIGLASGAAGGKKISDPASKEAEQLHAAVTSLLQGLAKAIAWDGEGATCLIEVNCSGAESNADARRVAKSVVSSSLAKAAIFGHDPNWGRIACAAGYAGVKFDPEELDISLGDMQLMKGGQPLSFDAAQASKYMKLASAVHGTVKINVSIGKARGKGSAWGCDLSYDYVKINAEYTT</sequence>
<dbReference type="Gene3D" id="3.30.2330.10">
    <property type="entry name" value="arginine biosynthesis bifunctional protein suprefamily"/>
    <property type="match status" value="1"/>
</dbReference>
<evidence type="ECO:0000256" key="2">
    <source>
        <dbReference type="ARBA" id="ARBA00011475"/>
    </source>
</evidence>
<dbReference type="GO" id="GO:0006592">
    <property type="term" value="P:ornithine biosynthetic process"/>
    <property type="evidence" value="ECO:0007669"/>
    <property type="project" value="TreeGrafter"/>
</dbReference>
<keyword evidence="5 10" id="KW-0808">Transferase</keyword>
<evidence type="ECO:0000256" key="5">
    <source>
        <dbReference type="ARBA" id="ARBA00022679"/>
    </source>
</evidence>
<feature type="active site" description="Nucleophile" evidence="10">
    <location>
        <position position="298"/>
    </location>
</feature>
<feature type="chain" id="PRO_5043068391" description="Arginine biosynthesis bifunctional protein ArgJ alpha chain" evidence="10">
    <location>
        <begin position="1"/>
        <end position="297"/>
    </location>
</feature>
<comment type="catalytic activity">
    <reaction evidence="9 10">
        <text>N(2)-acetyl-L-ornithine + L-glutamate = N-acetyl-L-glutamate + L-ornithine</text>
        <dbReference type="Rhea" id="RHEA:15349"/>
        <dbReference type="ChEBI" id="CHEBI:29985"/>
        <dbReference type="ChEBI" id="CHEBI:44337"/>
        <dbReference type="ChEBI" id="CHEBI:46911"/>
        <dbReference type="ChEBI" id="CHEBI:57805"/>
        <dbReference type="EC" id="2.3.1.35"/>
    </reaction>
</comment>
<dbReference type="GO" id="GO:0004358">
    <property type="term" value="F:L-glutamate N-acetyltransferase activity, acting on acetyl-L-ornithine as donor"/>
    <property type="evidence" value="ECO:0007669"/>
    <property type="project" value="UniProtKB-UniRule"/>
</dbReference>
<comment type="function">
    <text evidence="10">Catalyzes two activities which are involved in the cyclic version of arginine biosynthesis: the synthesis of acetylglutamate from glutamate and acetyl-CoA, and of ornithine by transacetylation between acetylornithine and glutamate.</text>
</comment>
<proteinExistence type="inferred from homology"/>
<dbReference type="FunFam" id="3.60.70.12:FF:000001">
    <property type="entry name" value="Arginine biosynthesis bifunctional protein ArgJ, chloroplastic"/>
    <property type="match status" value="1"/>
</dbReference>
<feature type="binding site" evidence="10">
    <location>
        <position position="298"/>
    </location>
    <ligand>
        <name>substrate</name>
    </ligand>
</feature>
<gene>
    <name evidence="11" type="ORF">WJX73_002871</name>
</gene>
<dbReference type="EC" id="2.3.1.1" evidence="10"/>
<evidence type="ECO:0000256" key="3">
    <source>
        <dbReference type="ARBA" id="ARBA00022571"/>
    </source>
</evidence>
<evidence type="ECO:0000313" key="12">
    <source>
        <dbReference type="Proteomes" id="UP001465755"/>
    </source>
</evidence>
<dbReference type="SUPFAM" id="SSF56266">
    <property type="entry name" value="DmpA/ArgJ-like"/>
    <property type="match status" value="1"/>
</dbReference>
<comment type="subunit">
    <text evidence="2">Heterotetramer of two alpha and two beta chains.</text>
</comment>
<dbReference type="PANTHER" id="PTHR23100:SF0">
    <property type="entry name" value="ARGININE BIOSYNTHESIS BIFUNCTIONAL PROTEIN ARGJ, MITOCHONDRIAL"/>
    <property type="match status" value="1"/>
</dbReference>
<dbReference type="GO" id="GO:0009507">
    <property type="term" value="C:chloroplast"/>
    <property type="evidence" value="ECO:0007669"/>
    <property type="project" value="UniProtKB-SubCell"/>
</dbReference>
<evidence type="ECO:0000256" key="8">
    <source>
        <dbReference type="ARBA" id="ARBA00023315"/>
    </source>
</evidence>
<evidence type="ECO:0000256" key="1">
    <source>
        <dbReference type="ARBA" id="ARBA00006774"/>
    </source>
</evidence>
<evidence type="ECO:0000256" key="6">
    <source>
        <dbReference type="ARBA" id="ARBA00022813"/>
    </source>
</evidence>
<dbReference type="InterPro" id="IPR042195">
    <property type="entry name" value="ArgJ_beta_C"/>
</dbReference>
<keyword evidence="6 10" id="KW-0068">Autocatalytic cleavage</keyword>
<keyword evidence="4 10" id="KW-0028">Amino-acid biosynthesis</keyword>
<dbReference type="EC" id="2.3.1.35" evidence="10"/>
<feature type="chain" id="PRO_5043068390" description="Arginine biosynthesis bifunctional protein ArgJ beta chain" evidence="10">
    <location>
        <begin position="298"/>
        <end position="517"/>
    </location>
</feature>
<feature type="binding site" evidence="10">
    <location>
        <position position="385"/>
    </location>
    <ligand>
        <name>substrate</name>
    </ligand>
</feature>
<dbReference type="GO" id="GO:0006526">
    <property type="term" value="P:L-arginine biosynthetic process"/>
    <property type="evidence" value="ECO:0007669"/>
    <property type="project" value="UniProtKB-UniRule"/>
</dbReference>
<dbReference type="EMBL" id="JALJOQ010000189">
    <property type="protein sequence ID" value="KAK9790578.1"/>
    <property type="molecule type" value="Genomic_DNA"/>
</dbReference>
<feature type="site" description="Involved in the stabilization of negative charge on the oxyanion by the formation of the oxyanion hole" evidence="10">
    <location>
        <position position="223"/>
    </location>
</feature>
<protein>
    <recommendedName>
        <fullName evidence="10">Arginine biosynthesis bifunctional protein ArgJ, chloroplastic</fullName>
    </recommendedName>
    <domain>
        <recommendedName>
            <fullName evidence="10">Glutamate N-acetyltransferase</fullName>
            <shortName evidence="10">GAT</shortName>
            <ecNumber evidence="10">2.3.1.35</ecNumber>
        </recommendedName>
        <alternativeName>
            <fullName evidence="10">Ornithine acetyltransferase</fullName>
            <shortName evidence="10">OATase</shortName>
        </alternativeName>
        <alternativeName>
            <fullName evidence="10">Ornithine transacetylase</fullName>
        </alternativeName>
    </domain>
    <domain>
        <recommendedName>
            <fullName evidence="10">Amino-acid acetyltransferase</fullName>
            <ecNumber evidence="10">2.3.1.1</ecNumber>
        </recommendedName>
        <alternativeName>
            <fullName evidence="10">N-acetylglutamate synthase</fullName>
            <shortName evidence="10">AGS</shortName>
        </alternativeName>
    </domain>
    <component>
        <recommendedName>
            <fullName evidence="10">Arginine biosynthesis bifunctional protein ArgJ alpha chain</fullName>
        </recommendedName>
    </component>
    <component>
        <recommendedName>
            <fullName evidence="10">Arginine biosynthesis bifunctional protein ArgJ beta chain</fullName>
        </recommendedName>
    </component>
</protein>
<reference evidence="11 12" key="1">
    <citation type="journal article" date="2024" name="Nat. Commun.">
        <title>Phylogenomics reveals the evolutionary origins of lichenization in chlorophyte algae.</title>
        <authorList>
            <person name="Puginier C."/>
            <person name="Libourel C."/>
            <person name="Otte J."/>
            <person name="Skaloud P."/>
            <person name="Haon M."/>
            <person name="Grisel S."/>
            <person name="Petersen M."/>
            <person name="Berrin J.G."/>
            <person name="Delaux P.M."/>
            <person name="Dal Grande F."/>
            <person name="Keller J."/>
        </authorList>
    </citation>
    <scope>NUCLEOTIDE SEQUENCE [LARGE SCALE GENOMIC DNA]</scope>
    <source>
        <strain evidence="11 12">SAG 2036</strain>
    </source>
</reference>
<dbReference type="PANTHER" id="PTHR23100">
    <property type="entry name" value="ARGININE BIOSYNTHESIS BIFUNCTIONAL PROTEIN ARGJ"/>
    <property type="match status" value="1"/>
</dbReference>
<dbReference type="GO" id="GO:0004042">
    <property type="term" value="F:L-glutamate N-acetyltransferase activity"/>
    <property type="evidence" value="ECO:0007669"/>
    <property type="project" value="UniProtKB-UniRule"/>
</dbReference>
<comment type="subcellular location">
    <subcellularLocation>
        <location evidence="10">Plastid</location>
        <location evidence="10">Chloroplast</location>
    </subcellularLocation>
</comment>
<feature type="site" description="Cleavage; by autolysis" evidence="10">
    <location>
        <begin position="297"/>
        <end position="298"/>
    </location>
</feature>
<keyword evidence="8 10" id="KW-0012">Acyltransferase</keyword>
<dbReference type="InterPro" id="IPR016117">
    <property type="entry name" value="ArgJ-like_dom_sf"/>
</dbReference>
<dbReference type="Pfam" id="PF01960">
    <property type="entry name" value="ArgJ"/>
    <property type="match status" value="1"/>
</dbReference>
<dbReference type="AlphaFoldDB" id="A0AAW1NRL0"/>
<dbReference type="Gene3D" id="3.60.70.12">
    <property type="entry name" value="L-amino peptidase D-ALA esterase/amidase"/>
    <property type="match status" value="1"/>
</dbReference>
<evidence type="ECO:0000256" key="10">
    <source>
        <dbReference type="HAMAP-Rule" id="MF_03124"/>
    </source>
</evidence>